<comment type="caution">
    <text evidence="1">The sequence shown here is derived from an EMBL/GenBank/DDBJ whole genome shotgun (WGS) entry which is preliminary data.</text>
</comment>
<organism evidence="1 2">
    <name type="scientific">Flavobacterium tiangeerense</name>
    <dbReference type="NCBI Taxonomy" id="459471"/>
    <lineage>
        <taxon>Bacteria</taxon>
        <taxon>Pseudomonadati</taxon>
        <taxon>Bacteroidota</taxon>
        <taxon>Flavobacteriia</taxon>
        <taxon>Flavobacteriales</taxon>
        <taxon>Flavobacteriaceae</taxon>
        <taxon>Flavobacterium</taxon>
    </lineage>
</organism>
<reference evidence="1 2" key="1">
    <citation type="journal article" date="2015" name="Stand. Genomic Sci.">
        <title>Genomic Encyclopedia of Bacterial and Archaeal Type Strains, Phase III: the genomes of soil and plant-associated and newly described type strains.</title>
        <authorList>
            <person name="Whitman W.B."/>
            <person name="Woyke T."/>
            <person name="Klenk H.P."/>
            <person name="Zhou Y."/>
            <person name="Lilburn T.G."/>
            <person name="Beck B.J."/>
            <person name="De Vos P."/>
            <person name="Vandamme P."/>
            <person name="Eisen J.A."/>
            <person name="Garrity G."/>
            <person name="Hugenholtz P."/>
            <person name="Kyrpides N.C."/>
        </authorList>
    </citation>
    <scope>NUCLEOTIDE SEQUENCE [LARGE SCALE GENOMIC DNA]</scope>
    <source>
        <strain evidence="1 2">CGMCC 1.6847</strain>
    </source>
</reference>
<evidence type="ECO:0000313" key="1">
    <source>
        <dbReference type="EMBL" id="TWI01265.1"/>
    </source>
</evidence>
<protein>
    <submittedName>
        <fullName evidence="1">Uncharacterized protein</fullName>
    </submittedName>
</protein>
<proteinExistence type="predicted"/>
<name>A0ABY3FLB1_9FLAO</name>
<sequence length="49" mass="5903">MIIKYFIINNKDNFLHLFSKIITSTIIDKVFLRRSEEAFEVLKIETTRI</sequence>
<evidence type="ECO:0000313" key="2">
    <source>
        <dbReference type="Proteomes" id="UP000317519"/>
    </source>
</evidence>
<keyword evidence="2" id="KW-1185">Reference proteome</keyword>
<dbReference type="Proteomes" id="UP000317519">
    <property type="component" value="Unassembled WGS sequence"/>
</dbReference>
<accession>A0ABY3FLB1</accession>
<gene>
    <name evidence="1" type="ORF">IQ05_00841</name>
</gene>
<dbReference type="EMBL" id="VLKO01000003">
    <property type="protein sequence ID" value="TWI01265.1"/>
    <property type="molecule type" value="Genomic_DNA"/>
</dbReference>